<organism evidence="3 4">
    <name type="scientific">Trinickia terrae</name>
    <dbReference type="NCBI Taxonomy" id="2571161"/>
    <lineage>
        <taxon>Bacteria</taxon>
        <taxon>Pseudomonadati</taxon>
        <taxon>Pseudomonadota</taxon>
        <taxon>Betaproteobacteria</taxon>
        <taxon>Burkholderiales</taxon>
        <taxon>Burkholderiaceae</taxon>
        <taxon>Trinickia</taxon>
    </lineage>
</organism>
<evidence type="ECO:0000256" key="2">
    <source>
        <dbReference type="SAM" id="MobiDB-lite"/>
    </source>
</evidence>
<keyword evidence="4" id="KW-1185">Reference proteome</keyword>
<comment type="caution">
    <text evidence="3">The sequence shown here is derived from an EMBL/GenBank/DDBJ whole genome shotgun (WGS) entry which is preliminary data.</text>
</comment>
<dbReference type="RefSeq" id="WP_136898605.1">
    <property type="nucleotide sequence ID" value="NZ_SWJE01000021.1"/>
</dbReference>
<feature type="coiled-coil region" evidence="1">
    <location>
        <begin position="414"/>
        <end position="465"/>
    </location>
</feature>
<evidence type="ECO:0000313" key="3">
    <source>
        <dbReference type="EMBL" id="TKC80169.1"/>
    </source>
</evidence>
<feature type="compositionally biased region" description="Polar residues" evidence="2">
    <location>
        <begin position="63"/>
        <end position="78"/>
    </location>
</feature>
<dbReference type="EMBL" id="SWJE01000021">
    <property type="protein sequence ID" value="TKC80169.1"/>
    <property type="molecule type" value="Genomic_DNA"/>
</dbReference>
<protein>
    <submittedName>
        <fullName evidence="3">Type III effector</fullName>
    </submittedName>
</protein>
<gene>
    <name evidence="3" type="ORF">FAZ69_29365</name>
</gene>
<dbReference type="Proteomes" id="UP000305539">
    <property type="component" value="Unassembled WGS sequence"/>
</dbReference>
<dbReference type="OrthoDB" id="6898151at2"/>
<reference evidence="3 4" key="1">
    <citation type="submission" date="2019-04" db="EMBL/GenBank/DDBJ databases">
        <title>Trinickia sp. 7GSK02, isolated from subtropical forest soil.</title>
        <authorList>
            <person name="Gao Z.-H."/>
            <person name="Qiu L.-H."/>
        </authorList>
    </citation>
    <scope>NUCLEOTIDE SEQUENCE [LARGE SCALE GENOMIC DNA]</scope>
    <source>
        <strain evidence="3 4">7GSK02</strain>
    </source>
</reference>
<feature type="region of interest" description="Disordered" evidence="2">
    <location>
        <begin position="1"/>
        <end position="85"/>
    </location>
</feature>
<evidence type="ECO:0000313" key="4">
    <source>
        <dbReference type="Proteomes" id="UP000305539"/>
    </source>
</evidence>
<feature type="region of interest" description="Disordered" evidence="2">
    <location>
        <begin position="248"/>
        <end position="280"/>
    </location>
</feature>
<evidence type="ECO:0000256" key="1">
    <source>
        <dbReference type="SAM" id="Coils"/>
    </source>
</evidence>
<name>A0A4U1HGG7_9BURK</name>
<sequence>MSSNSIGRPLSPGPAVSLDDEAPRRDEPPPGPATASPAPGPFHGLSERRTVAKRLGPGAQATLRRSQAKQSAATSTDKPSFKAGLAGTITGRQLNMTLGVPGTGRTINGPLRAGVPGQAHAGVEGPPGPLGHVIEEKAGDGDAGHDPVLEDARNLLSAAEAMAASLQQSEVAVYERPAPSMARRMATRVVPWFGPTSLQDMASFTDGHGNKLTAPAPRKDPMISRSRLANEQQARALLKVVESRRKALDDAVSHSTQARADHETARAAAPGDKPEEHESNLVRTEARMRMAEASVRAASRALHDAIHSTDLLELISLSHMSDQADKSLSFSLQRLNDLKANIYALRARAGDRRAEIELELKAHAEETEMLKSFDYDMSAAEEIALQAAARLNRMSTRYAALTGPTAVPLPAATKARLERRIARTRNTLDHALEEQERCQQRLRRFAELNDAIAELMSERARVERRRLVADRAVPSLLDASLALAQRKAHADRIDQAETGVSLAGEATSSTAREKLAIDAVRQSMVEQLVDTTPVFGPRAPPELRAALGQLALRLTAPQPPVPVPPQTVLEIVSRSMADVGADAAEAARMLDALAQHPVAHWVGLAAAQPVHGTTGAARTVDRNARVIALCRKMATLPRGTDMLHALSSGGAQPPDAARSQALRVFWNADDAQQAELSNDNGVASWLQKAKSVAHASLTPNDEVAFDDVDHAAYNAVRNGYFSNAPGSPYAQHNARLKKAITEWVIRAAAPGAASASVSALDAGDDANAVEKADDAIAPKPSLWRRAMPNLNKTPFRKRTLNRAYGVGESMGMQSPRIKVDAHVQRRMSELERTIAACREFGGTPEFRTATRTAQATIDHLKLLRNRGRHLSQIKLEPKDAKSVSRRIGEDMLKAHSDAAGRAGKPNRLRKAAPVDLPEFFEEVCGSGLTAYEAIDRIEEHLNATLPADRHRADDETTTAAGLDAAIQLMKAECLGSKTDIVAFFQSFIQNSRLRDRLRIGGGGTLGVNLPTLPYGSASPIASPIFTAETSRTDEAFVQLFMPILGMEMSFGSAHTRAKEATAGVAVGPQVAPGVSLQAAFTARAASQQTHTDSTVVRFLRSRHKDDEMRANMLSALDSMVRWDMIEPERGRRYRDPLEAMFARNPAVVVTQLEGFTDTKTVTARVAARLPSARFKDPDGVAQTLGVEVSAYAEAERTRDKRTETGGQIRIVNAKGDNAQQRAGGTVNLNFAPLTNQAVPVGPHGRHGEVQRESVPMQLGVSRDFAWVKEQHEISPFLIGDKQDADLDRHYSTPRDMLAEIAGNRENWLMRCVETLASDKNEEKDTPDNRLRAAVLLGQFERDIEKLGKTSKYCHYNVNYSMRGEAGAWIDGYRALAELAAQRGDREGAQRAQQSIDEILLMPATWRPLMLIVRERTRDSTTVGWRSLLRWQRVGNVDAQRTAAQFPPP</sequence>
<accession>A0A4U1HGG7</accession>
<keyword evidence="1" id="KW-0175">Coiled coil</keyword>
<proteinExistence type="predicted"/>